<dbReference type="SUPFAM" id="SSF55785">
    <property type="entry name" value="PYP-like sensor domain (PAS domain)"/>
    <property type="match status" value="4"/>
</dbReference>
<dbReference type="SMART" id="SM00086">
    <property type="entry name" value="PAC"/>
    <property type="match status" value="2"/>
</dbReference>
<dbReference type="EMBL" id="CP039865">
    <property type="protein sequence ID" value="QCK85168.1"/>
    <property type="molecule type" value="Genomic_DNA"/>
</dbReference>
<evidence type="ECO:0000259" key="2">
    <source>
        <dbReference type="PROSITE" id="PS50113"/>
    </source>
</evidence>
<feature type="domain" description="PAS" evidence="1">
    <location>
        <begin position="55"/>
        <end position="99"/>
    </location>
</feature>
<dbReference type="SMART" id="SM00267">
    <property type="entry name" value="GGDEF"/>
    <property type="match status" value="1"/>
</dbReference>
<dbReference type="InterPro" id="IPR043128">
    <property type="entry name" value="Rev_trsase/Diguanyl_cyclase"/>
</dbReference>
<dbReference type="InterPro" id="IPR000700">
    <property type="entry name" value="PAS-assoc_C"/>
</dbReference>
<dbReference type="GO" id="GO:0003824">
    <property type="term" value="F:catalytic activity"/>
    <property type="evidence" value="ECO:0007669"/>
    <property type="project" value="UniProtKB-ARBA"/>
</dbReference>
<dbReference type="CDD" id="cd01949">
    <property type="entry name" value="GGDEF"/>
    <property type="match status" value="1"/>
</dbReference>
<dbReference type="KEGG" id="paqt:E8L99_04925"/>
<dbReference type="PROSITE" id="PS50112">
    <property type="entry name" value="PAS"/>
    <property type="match status" value="2"/>
</dbReference>
<dbReference type="InterPro" id="IPR001610">
    <property type="entry name" value="PAC"/>
</dbReference>
<feature type="domain" description="EAL" evidence="3">
    <location>
        <begin position="875"/>
        <end position="1125"/>
    </location>
</feature>
<sequence length="1128" mass="123774">MGVKAARPGRNFSMARLPALLPLPLPRQPRRPSLLTRMRNALAGTPKPLPSTGGSRTDLSTLLAASPVGLAVHDRAGMLVSVNARARTLLGLAPDGMPGVLGFGAGWSGVPGPDGSILQPDGPAGITAESGQPVAGAILAMISADGSRRWLSVDTSLIEASSPDGGLVLSSFTDVTETCRDAALMRERCDQVEATFAELDAYRVAVNDAALIAVTDRRGHFIHVNGLFCKLAGYSRAELIGRHYLVLRSPEMSRAQLSTILRTVRRGTTWRGEICEIAKSGEPYWADTSIVPFRDSDGTIIRFVIVRYDVTARRRAEMLLSEAIEAVPEGFVIYDENDRLAVCNSAYRKAYTQTAPMLVEGVTFEEVLRYGLDHGQYPHAGQTSAEHATWLAGRMGRHRAPSNEALQVLPNGRWMQVREQRTQSGLSVGFRTDVTELVRQKELLLAVLDNFPGGISYIDHRLVIRHYNAKFKELLGFPDELFAKEEVTLRETFEFNARRGEYGPGDPDELVNQRMALVSLNQPHQFERVRPDGRVIAVHGTPLKGGGFVTSYVDVTEHKALHNELVRASQSASEKAQHLSLTLEHMAQGLVMFDARGELSVFNARYAQLFDLDPAQIHVGMSAIDMLRYRDRSGAFRGDPAERLAEMHRRISSGQEFHTTLTTPAGRHIQSVTAPVPGGGWVSTHEDITDRMAALQRINHAAHHDALTGLENRLSLKGQIAEAIKRADHTHEAFSVMMVDLDRFKTVNDTYGHALGDEVLKQVATRMRSCVRDNDIVARLGGDEFAILYRVAPNQLADSMAIGRRLLDQISAPYVIEGKQLIIGASIGVAIAPDHGTSTDELMRNADAALYRVKAEGRNALRVFDNELDAIVQARRMLEADLRSALSLGQFELFYQPVVDLQSGAVRSVEALLRWRHPVRGMVGPAEFIPLLEESGLINPVGDWVIEQACRDAVAMPGEVRVAVNVSPVQLRNRSLLGVVSPVLARTGLDPRRLDLEVTESILLERDAALLDDLRKLRDLGTQIVLDDFGTGYSSLSYIRMFPFDKLKIDKTFVDDLGRSDEADAVICAVIGLTKSLEIVSTAEGIETEDQAILLRAAGCMLGQGYLFGRPVPLAELCFEPRDVIRAA</sequence>
<dbReference type="CDD" id="cd01948">
    <property type="entry name" value="EAL"/>
    <property type="match status" value="1"/>
</dbReference>
<feature type="domain" description="GGDEF" evidence="4">
    <location>
        <begin position="732"/>
        <end position="866"/>
    </location>
</feature>
<dbReference type="Pfam" id="PF12860">
    <property type="entry name" value="PAS_7"/>
    <property type="match status" value="3"/>
</dbReference>
<dbReference type="Pfam" id="PF00563">
    <property type="entry name" value="EAL"/>
    <property type="match status" value="1"/>
</dbReference>
<dbReference type="Pfam" id="PF08448">
    <property type="entry name" value="PAS_4"/>
    <property type="match status" value="1"/>
</dbReference>
<dbReference type="OrthoDB" id="9814202at2"/>
<feature type="domain" description="PAS" evidence="1">
    <location>
        <begin position="212"/>
        <end position="267"/>
    </location>
</feature>
<dbReference type="InterPro" id="IPR000160">
    <property type="entry name" value="GGDEF_dom"/>
</dbReference>
<dbReference type="Pfam" id="PF13188">
    <property type="entry name" value="PAS_8"/>
    <property type="match status" value="1"/>
</dbReference>
<dbReference type="InterPro" id="IPR013656">
    <property type="entry name" value="PAS_4"/>
</dbReference>
<dbReference type="SUPFAM" id="SSF55073">
    <property type="entry name" value="Nucleotide cyclase"/>
    <property type="match status" value="1"/>
</dbReference>
<dbReference type="SUPFAM" id="SSF141868">
    <property type="entry name" value="EAL domain-like"/>
    <property type="match status" value="1"/>
</dbReference>
<dbReference type="Proteomes" id="UP000298588">
    <property type="component" value="Chromosome"/>
</dbReference>
<evidence type="ECO:0000313" key="6">
    <source>
        <dbReference type="Proteomes" id="UP000298588"/>
    </source>
</evidence>
<protein>
    <submittedName>
        <fullName evidence="5">EAL domain-containing protein</fullName>
    </submittedName>
</protein>
<gene>
    <name evidence="5" type="ORF">E8L99_04925</name>
</gene>
<dbReference type="InterPro" id="IPR029787">
    <property type="entry name" value="Nucleotide_cyclase"/>
</dbReference>
<dbReference type="NCBIfam" id="TIGR00229">
    <property type="entry name" value="sensory_box"/>
    <property type="match status" value="1"/>
</dbReference>
<dbReference type="PROSITE" id="PS50113">
    <property type="entry name" value="PAC"/>
    <property type="match status" value="1"/>
</dbReference>
<dbReference type="InterPro" id="IPR035965">
    <property type="entry name" value="PAS-like_dom_sf"/>
</dbReference>
<dbReference type="Pfam" id="PF00990">
    <property type="entry name" value="GGDEF"/>
    <property type="match status" value="1"/>
</dbReference>
<dbReference type="InterPro" id="IPR035919">
    <property type="entry name" value="EAL_sf"/>
</dbReference>
<dbReference type="Gene3D" id="3.30.70.270">
    <property type="match status" value="1"/>
</dbReference>
<name>A0A4D7QD82_9HYPH</name>
<evidence type="ECO:0000259" key="3">
    <source>
        <dbReference type="PROSITE" id="PS50883"/>
    </source>
</evidence>
<dbReference type="SMART" id="SM00091">
    <property type="entry name" value="PAS"/>
    <property type="match status" value="5"/>
</dbReference>
<proteinExistence type="predicted"/>
<feature type="domain" description="PAC" evidence="2">
    <location>
        <begin position="270"/>
        <end position="322"/>
    </location>
</feature>
<dbReference type="PROSITE" id="PS50883">
    <property type="entry name" value="EAL"/>
    <property type="match status" value="1"/>
</dbReference>
<dbReference type="SMART" id="SM00052">
    <property type="entry name" value="EAL"/>
    <property type="match status" value="1"/>
</dbReference>
<keyword evidence="6" id="KW-1185">Reference proteome</keyword>
<dbReference type="Gene3D" id="3.30.450.20">
    <property type="entry name" value="PAS domain"/>
    <property type="match status" value="4"/>
</dbReference>
<evidence type="ECO:0000259" key="4">
    <source>
        <dbReference type="PROSITE" id="PS50887"/>
    </source>
</evidence>
<dbReference type="InterPro" id="IPR001633">
    <property type="entry name" value="EAL_dom"/>
</dbReference>
<reference evidence="5 6" key="1">
    <citation type="submission" date="2019-04" db="EMBL/GenBank/DDBJ databases">
        <title>Phreatobacter aquaticus sp. nov.</title>
        <authorList>
            <person name="Choi A."/>
            <person name="Baek K."/>
        </authorList>
    </citation>
    <scope>NUCLEOTIDE SEQUENCE [LARGE SCALE GENOMIC DNA]</scope>
    <source>
        <strain evidence="5 6">NMCR1094</strain>
    </source>
</reference>
<dbReference type="AlphaFoldDB" id="A0A4D7QD82"/>
<dbReference type="InterPro" id="IPR000014">
    <property type="entry name" value="PAS"/>
</dbReference>
<dbReference type="PROSITE" id="PS50887">
    <property type="entry name" value="GGDEF"/>
    <property type="match status" value="1"/>
</dbReference>
<dbReference type="PANTHER" id="PTHR44757">
    <property type="entry name" value="DIGUANYLATE CYCLASE DGCP"/>
    <property type="match status" value="1"/>
</dbReference>
<dbReference type="InterPro" id="IPR052155">
    <property type="entry name" value="Biofilm_reg_signaling"/>
</dbReference>
<dbReference type="CDD" id="cd00130">
    <property type="entry name" value="PAS"/>
    <property type="match status" value="1"/>
</dbReference>
<accession>A0A4D7QD82</accession>
<organism evidence="5 6">
    <name type="scientific">Phreatobacter aquaticus</name>
    <dbReference type="NCBI Taxonomy" id="2570229"/>
    <lineage>
        <taxon>Bacteria</taxon>
        <taxon>Pseudomonadati</taxon>
        <taxon>Pseudomonadota</taxon>
        <taxon>Alphaproteobacteria</taxon>
        <taxon>Hyphomicrobiales</taxon>
        <taxon>Phreatobacteraceae</taxon>
        <taxon>Phreatobacter</taxon>
    </lineage>
</organism>
<dbReference type="Gene3D" id="3.20.20.450">
    <property type="entry name" value="EAL domain"/>
    <property type="match status" value="1"/>
</dbReference>
<dbReference type="NCBIfam" id="TIGR00254">
    <property type="entry name" value="GGDEF"/>
    <property type="match status" value="1"/>
</dbReference>
<dbReference type="PANTHER" id="PTHR44757:SF2">
    <property type="entry name" value="BIOFILM ARCHITECTURE MAINTENANCE PROTEIN MBAA"/>
    <property type="match status" value="1"/>
</dbReference>
<dbReference type="FunFam" id="3.30.70.270:FF:000001">
    <property type="entry name" value="Diguanylate cyclase domain protein"/>
    <property type="match status" value="1"/>
</dbReference>
<evidence type="ECO:0000313" key="5">
    <source>
        <dbReference type="EMBL" id="QCK85168.1"/>
    </source>
</evidence>
<evidence type="ECO:0000259" key="1">
    <source>
        <dbReference type="PROSITE" id="PS50112"/>
    </source>
</evidence>